<dbReference type="EMBL" id="JBHSTZ010000014">
    <property type="protein sequence ID" value="MFC6380846.1"/>
    <property type="molecule type" value="Genomic_DNA"/>
</dbReference>
<feature type="transmembrane region" description="Helical" evidence="6">
    <location>
        <begin position="477"/>
        <end position="502"/>
    </location>
</feature>
<evidence type="ECO:0000256" key="2">
    <source>
        <dbReference type="ARBA" id="ARBA00022741"/>
    </source>
</evidence>
<dbReference type="Pfam" id="PF00350">
    <property type="entry name" value="Dynamin_N"/>
    <property type="match status" value="1"/>
</dbReference>
<evidence type="ECO:0000256" key="4">
    <source>
        <dbReference type="ARBA" id="ARBA00023134"/>
    </source>
</evidence>
<dbReference type="Gene3D" id="3.40.50.300">
    <property type="entry name" value="P-loop containing nucleotide triphosphate hydrolases"/>
    <property type="match status" value="1"/>
</dbReference>
<dbReference type="InterPro" id="IPR027094">
    <property type="entry name" value="Mitofusin_fam"/>
</dbReference>
<keyword evidence="6" id="KW-1133">Transmembrane helix</keyword>
<sequence length="583" mass="65418">MQIKLEQWCNDFTDYLQQSPVRAEGSVPNMISQDALKNIKKVETDLVKVQRNILTTLRVTLIGEVKAGKSTLMNALVGYKVSPTDMLEATSVIWEVGYDAIDSTVIQFTNGECSNVEHQQVMSIVGTAAESLEQAKKIEKIIVKSHHHKLKNLLLLDSPGLATITQQNSALTKSIALETDLVVWVVNGNHLGQADIAEDIISIAHLGKPIIAVINKIDEINEDPSELIEYLDSTSGDYLQKIFALSAFRVIEDDEAAADSHYHTLFNEFTDYLQLKVNDKAKIVKQDSVQDSCEALARRELIVHQSIIRQTREKIDAYDDYRDDLRRDEARIEKSLILDMDKRYNELLKDKSFEQELKIYLSATITPIDSELSAIMHRYNDPIRTSIEQNYDRSVRSAFEINASEIINRFKRFQILETQKMKEDMESHSISYSDYSSADNTDVKDFAIKGGTVLGAGGTALAGYAAILGANASVVTIGAALSAVALPLAVVGIAAGAAYGFFKMKDKKENTFNLQIHTMMKQMVDSNKQNLIENIHTGLEKSFREMEDYYIDTFCSGQSLNQQNKLLQHLEDYNNGLYAFLKN</sequence>
<dbReference type="PANTHER" id="PTHR10465">
    <property type="entry name" value="TRANSMEMBRANE GTPASE FZO1"/>
    <property type="match status" value="1"/>
</dbReference>
<name>A0ABW1W565_9GAMM</name>
<organism evidence="8 9">
    <name type="scientific">Psychrobacter glacincola</name>
    <dbReference type="NCBI Taxonomy" id="56810"/>
    <lineage>
        <taxon>Bacteria</taxon>
        <taxon>Pseudomonadati</taxon>
        <taxon>Pseudomonadota</taxon>
        <taxon>Gammaproteobacteria</taxon>
        <taxon>Moraxellales</taxon>
        <taxon>Moraxellaceae</taxon>
        <taxon>Psychrobacter</taxon>
    </lineage>
</organism>
<dbReference type="PANTHER" id="PTHR10465:SF0">
    <property type="entry name" value="SARCALUMENIN"/>
    <property type="match status" value="1"/>
</dbReference>
<evidence type="ECO:0000256" key="1">
    <source>
        <dbReference type="ARBA" id="ARBA00004370"/>
    </source>
</evidence>
<proteinExistence type="predicted"/>
<evidence type="ECO:0000313" key="8">
    <source>
        <dbReference type="EMBL" id="MFC6380846.1"/>
    </source>
</evidence>
<dbReference type="InterPro" id="IPR027417">
    <property type="entry name" value="P-loop_NTPase"/>
</dbReference>
<keyword evidence="9" id="KW-1185">Reference proteome</keyword>
<evidence type="ECO:0000256" key="6">
    <source>
        <dbReference type="SAM" id="Phobius"/>
    </source>
</evidence>
<dbReference type="Proteomes" id="UP001596264">
    <property type="component" value="Unassembled WGS sequence"/>
</dbReference>
<evidence type="ECO:0000313" key="9">
    <source>
        <dbReference type="Proteomes" id="UP001596264"/>
    </source>
</evidence>
<comment type="subcellular location">
    <subcellularLocation>
        <location evidence="1">Membrane</location>
    </subcellularLocation>
</comment>
<evidence type="ECO:0000259" key="7">
    <source>
        <dbReference type="Pfam" id="PF00350"/>
    </source>
</evidence>
<evidence type="ECO:0000256" key="3">
    <source>
        <dbReference type="ARBA" id="ARBA00022801"/>
    </source>
</evidence>
<comment type="caution">
    <text evidence="8">The sequence shown here is derived from an EMBL/GenBank/DDBJ whole genome shotgun (WGS) entry which is preliminary data.</text>
</comment>
<keyword evidence="5 6" id="KW-0472">Membrane</keyword>
<keyword evidence="3" id="KW-0378">Hydrolase</keyword>
<protein>
    <submittedName>
        <fullName evidence="8">Dynamin family protein</fullName>
    </submittedName>
</protein>
<gene>
    <name evidence="8" type="ORF">ACFP58_05085</name>
</gene>
<keyword evidence="2" id="KW-0547">Nucleotide-binding</keyword>
<keyword evidence="6" id="KW-0812">Transmembrane</keyword>
<dbReference type="InterPro" id="IPR045063">
    <property type="entry name" value="Dynamin_N"/>
</dbReference>
<dbReference type="SUPFAM" id="SSF52540">
    <property type="entry name" value="P-loop containing nucleoside triphosphate hydrolases"/>
    <property type="match status" value="1"/>
</dbReference>
<feature type="domain" description="Dynamin N-terminal" evidence="7">
    <location>
        <begin position="59"/>
        <end position="216"/>
    </location>
</feature>
<dbReference type="RefSeq" id="WP_201561170.1">
    <property type="nucleotide sequence ID" value="NZ_CAJGZK010000001.1"/>
</dbReference>
<accession>A0ABW1W565</accession>
<evidence type="ECO:0000256" key="5">
    <source>
        <dbReference type="ARBA" id="ARBA00023136"/>
    </source>
</evidence>
<reference evidence="9" key="1">
    <citation type="journal article" date="2019" name="Int. J. Syst. Evol. Microbiol.">
        <title>The Global Catalogue of Microorganisms (GCM) 10K type strain sequencing project: providing services to taxonomists for standard genome sequencing and annotation.</title>
        <authorList>
            <consortium name="The Broad Institute Genomics Platform"/>
            <consortium name="The Broad Institute Genome Sequencing Center for Infectious Disease"/>
            <person name="Wu L."/>
            <person name="Ma J."/>
        </authorList>
    </citation>
    <scope>NUCLEOTIDE SEQUENCE [LARGE SCALE GENOMIC DNA]</scope>
    <source>
        <strain evidence="9">CCM 2050</strain>
    </source>
</reference>
<keyword evidence="4" id="KW-0342">GTP-binding</keyword>